<dbReference type="AlphaFoldDB" id="A0A365H8M2"/>
<feature type="binding site" evidence="1">
    <location>
        <position position="264"/>
    </location>
    <ligand>
        <name>Zn(2+)</name>
        <dbReference type="ChEBI" id="CHEBI:29105"/>
    </ligand>
</feature>
<accession>A0A365H8M2</accession>
<evidence type="ECO:0000256" key="1">
    <source>
        <dbReference type="PIRSR" id="PIRSR607822-1"/>
    </source>
</evidence>
<dbReference type="Gene3D" id="1.50.10.20">
    <property type="match status" value="1"/>
</dbReference>
<dbReference type="PRINTS" id="PR01955">
    <property type="entry name" value="LANCFRANKIA"/>
</dbReference>
<dbReference type="InterPro" id="IPR033889">
    <property type="entry name" value="LanC"/>
</dbReference>
<feature type="binding site" evidence="1">
    <location>
        <position position="313"/>
    </location>
    <ligand>
        <name>Zn(2+)</name>
        <dbReference type="ChEBI" id="CHEBI:29105"/>
    </ligand>
</feature>
<evidence type="ECO:0000313" key="3">
    <source>
        <dbReference type="Proteomes" id="UP000251891"/>
    </source>
</evidence>
<dbReference type="EMBL" id="QLYX01000004">
    <property type="protein sequence ID" value="RAY15421.1"/>
    <property type="molecule type" value="Genomic_DNA"/>
</dbReference>
<dbReference type="SUPFAM" id="SSF158745">
    <property type="entry name" value="LanC-like"/>
    <property type="match status" value="1"/>
</dbReference>
<dbReference type="Pfam" id="PF05147">
    <property type="entry name" value="LANC_like"/>
    <property type="match status" value="1"/>
</dbReference>
<keyword evidence="1" id="KW-0479">Metal-binding</keyword>
<evidence type="ECO:0000313" key="2">
    <source>
        <dbReference type="EMBL" id="RAY15421.1"/>
    </source>
</evidence>
<dbReference type="GO" id="GO:0031179">
    <property type="term" value="P:peptide modification"/>
    <property type="evidence" value="ECO:0007669"/>
    <property type="project" value="InterPro"/>
</dbReference>
<dbReference type="SMART" id="SM01260">
    <property type="entry name" value="LANC_like"/>
    <property type="match status" value="1"/>
</dbReference>
<dbReference type="GO" id="GO:0046872">
    <property type="term" value="F:metal ion binding"/>
    <property type="evidence" value="ECO:0007669"/>
    <property type="project" value="UniProtKB-KW"/>
</dbReference>
<proteinExistence type="predicted"/>
<dbReference type="OrthoDB" id="1882482at2"/>
<reference evidence="2 3" key="1">
    <citation type="submission" date="2018-06" db="EMBL/GenBank/DDBJ databases">
        <title>Actinomadura craniellae sp. nov. isolated from marine sponge Craniella sp.</title>
        <authorList>
            <person name="Li L."/>
            <person name="Xu Q.H."/>
            <person name="Lin H.W."/>
            <person name="Lu Y.H."/>
        </authorList>
    </citation>
    <scope>NUCLEOTIDE SEQUENCE [LARGE SCALE GENOMIC DNA]</scope>
    <source>
        <strain evidence="2 3">LHW63021</strain>
    </source>
</reference>
<protein>
    <submittedName>
        <fullName evidence="2">Lanthionine synthetase</fullName>
    </submittedName>
</protein>
<dbReference type="PRINTS" id="PR01950">
    <property type="entry name" value="LANCSUPER"/>
</dbReference>
<dbReference type="CDD" id="cd04793">
    <property type="entry name" value="LanC"/>
    <property type="match status" value="1"/>
</dbReference>
<organism evidence="2 3">
    <name type="scientific">Actinomadura craniellae</name>
    <dbReference type="NCBI Taxonomy" id="2231787"/>
    <lineage>
        <taxon>Bacteria</taxon>
        <taxon>Bacillati</taxon>
        <taxon>Actinomycetota</taxon>
        <taxon>Actinomycetes</taxon>
        <taxon>Streptosporangiales</taxon>
        <taxon>Thermomonosporaceae</taxon>
        <taxon>Actinomadura</taxon>
    </lineage>
</organism>
<sequence>MTSPTPVTFTTGPVPSQSLASGAAGIALLHIERALAGRGSWADAHTLIRQAATGAIDGGDHAGLYHGVPAVAFTLHTADADGRSRYAQALATLDQHVTRLALRRLTAANDRIDAGEYARFSEYDLFYGLVGIGALLRVRHPGSDTFADVLRYLVRLTLPLRHDGVELPGWWVPHDPDPALPTPGGHANLGMAHGAAGILALLALAARDGHAVEGQDEAIRRLIGWFETWRQDSPDGPWWPQWLTRSMLRTGRPTQQAPGRPSWCYGSTGIVRALQLAALATGDTARQRTAEQALPALLTGRNLARISEAGLCHGMAGLYQTVSRVALDSTDPALHRRLPELAAALAHHDEQSELSDEGLLTGRAGVRLALESTRHAAPPHSGWDTCLLIT</sequence>
<dbReference type="InterPro" id="IPR007822">
    <property type="entry name" value="LANC-like"/>
</dbReference>
<dbReference type="RefSeq" id="WP_111866254.1">
    <property type="nucleotide sequence ID" value="NZ_QLYX01000004.1"/>
</dbReference>
<comment type="caution">
    <text evidence="2">The sequence shown here is derived from an EMBL/GenBank/DDBJ whole genome shotgun (WGS) entry which is preliminary data.</text>
</comment>
<feature type="binding site" evidence="1">
    <location>
        <position position="312"/>
    </location>
    <ligand>
        <name>Zn(2+)</name>
        <dbReference type="ChEBI" id="CHEBI:29105"/>
    </ligand>
</feature>
<keyword evidence="1" id="KW-0862">Zinc</keyword>
<gene>
    <name evidence="2" type="ORF">DPM19_12065</name>
</gene>
<dbReference type="Proteomes" id="UP000251891">
    <property type="component" value="Unassembled WGS sequence"/>
</dbReference>
<keyword evidence="3" id="KW-1185">Reference proteome</keyword>
<name>A0A365H8M2_9ACTN</name>